<evidence type="ECO:0000313" key="4">
    <source>
        <dbReference type="Proteomes" id="UP000289734"/>
    </source>
</evidence>
<sequence length="360" mass="42439">MEKNKLKILLTISNFESSGSGKVLYDLAKHLDKSKFEVEIACKNSKGNFFNEVKSLNLPIHFINFNQPYQPYYSLFSRVRPFKDFVKRNKYDIIHSWYWSSDWTEALAVCLTRSKFVYTKKSMSWGNIHWKIKSYFSYFIITTNLEMKNFFPNKRNVALIPFGVNTDYFKKQETESSANKHSFNIITVANLVPVKAIEDILKALQLIDIQDVKLKIVGDDQNEYAEYLKKLVVELKLEEQVKFLGKYNDVRPFQNESDLYIISSQREGLPVALLEAMSMRLPVLGSDIPGIRYVLNDFEDLLFEQGNYKQLADKIIYFYKMSIQERNVIGQKMRKHCEDYFSLKKFIERHEELYLKIAKK</sequence>
<dbReference type="GO" id="GO:0016757">
    <property type="term" value="F:glycosyltransferase activity"/>
    <property type="evidence" value="ECO:0007669"/>
    <property type="project" value="InterPro"/>
</dbReference>
<accession>A0A4Q1KV78</accession>
<dbReference type="SUPFAM" id="SSF53756">
    <property type="entry name" value="UDP-Glycosyltransferase/glycogen phosphorylase"/>
    <property type="match status" value="1"/>
</dbReference>
<protein>
    <submittedName>
        <fullName evidence="3">Glycosyltransferase family 1 protein</fullName>
    </submittedName>
</protein>
<dbReference type="InterPro" id="IPR001296">
    <property type="entry name" value="Glyco_trans_1"/>
</dbReference>
<dbReference type="EMBL" id="SBKQ01000005">
    <property type="protein sequence ID" value="RXR33074.1"/>
    <property type="molecule type" value="Genomic_DNA"/>
</dbReference>
<feature type="domain" description="Glycosyl transferase family 1" evidence="1">
    <location>
        <begin position="174"/>
        <end position="335"/>
    </location>
</feature>
<keyword evidence="4" id="KW-1185">Reference proteome</keyword>
<dbReference type="Proteomes" id="UP000289734">
    <property type="component" value="Unassembled WGS sequence"/>
</dbReference>
<dbReference type="PANTHER" id="PTHR12526">
    <property type="entry name" value="GLYCOSYLTRANSFERASE"/>
    <property type="match status" value="1"/>
</dbReference>
<dbReference type="Pfam" id="PF00534">
    <property type="entry name" value="Glycos_transf_1"/>
    <property type="match status" value="1"/>
</dbReference>
<comment type="caution">
    <text evidence="3">The sequence shown here is derived from an EMBL/GenBank/DDBJ whole genome shotgun (WGS) entry which is preliminary data.</text>
</comment>
<dbReference type="PANTHER" id="PTHR12526:SF630">
    <property type="entry name" value="GLYCOSYLTRANSFERASE"/>
    <property type="match status" value="1"/>
</dbReference>
<feature type="domain" description="Glycosyltransferase subfamily 4-like N-terminal" evidence="2">
    <location>
        <begin position="18"/>
        <end position="138"/>
    </location>
</feature>
<keyword evidence="3" id="KW-0808">Transferase</keyword>
<gene>
    <name evidence="3" type="ORF">EQG68_06175</name>
</gene>
<organism evidence="3 4">
    <name type="scientific">Flavobacterium piscinae</name>
    <dbReference type="NCBI Taxonomy" id="2506424"/>
    <lineage>
        <taxon>Bacteria</taxon>
        <taxon>Pseudomonadati</taxon>
        <taxon>Bacteroidota</taxon>
        <taxon>Flavobacteriia</taxon>
        <taxon>Flavobacteriales</taxon>
        <taxon>Flavobacteriaceae</taxon>
        <taxon>Flavobacterium</taxon>
    </lineage>
</organism>
<dbReference type="OrthoDB" id="7560678at2"/>
<dbReference type="Pfam" id="PF13439">
    <property type="entry name" value="Glyco_transf_4"/>
    <property type="match status" value="1"/>
</dbReference>
<dbReference type="RefSeq" id="WP_129463918.1">
    <property type="nucleotide sequence ID" value="NZ_SBKQ01000005.1"/>
</dbReference>
<evidence type="ECO:0000259" key="2">
    <source>
        <dbReference type="Pfam" id="PF13439"/>
    </source>
</evidence>
<evidence type="ECO:0000259" key="1">
    <source>
        <dbReference type="Pfam" id="PF00534"/>
    </source>
</evidence>
<reference evidence="4" key="1">
    <citation type="submission" date="2019-01" db="EMBL/GenBank/DDBJ databases">
        <title>Cytophagaceae bacterium strain CAR-16.</title>
        <authorList>
            <person name="Chen W.-M."/>
        </authorList>
    </citation>
    <scope>NUCLEOTIDE SEQUENCE [LARGE SCALE GENOMIC DNA]</scope>
    <source>
        <strain evidence="4">ICH-30</strain>
    </source>
</reference>
<dbReference type="CDD" id="cd03801">
    <property type="entry name" value="GT4_PimA-like"/>
    <property type="match status" value="1"/>
</dbReference>
<dbReference type="AlphaFoldDB" id="A0A4Q1KV78"/>
<proteinExistence type="predicted"/>
<evidence type="ECO:0000313" key="3">
    <source>
        <dbReference type="EMBL" id="RXR33074.1"/>
    </source>
</evidence>
<dbReference type="Gene3D" id="3.40.50.2000">
    <property type="entry name" value="Glycogen Phosphorylase B"/>
    <property type="match status" value="2"/>
</dbReference>
<name>A0A4Q1KV78_9FLAO</name>
<dbReference type="InterPro" id="IPR028098">
    <property type="entry name" value="Glyco_trans_4-like_N"/>
</dbReference>